<dbReference type="AlphaFoldDB" id="A0A0G0QL18"/>
<comment type="caution">
    <text evidence="2">The sequence shown here is derived from an EMBL/GenBank/DDBJ whole genome shotgun (WGS) entry which is preliminary data.</text>
</comment>
<feature type="region of interest" description="Disordered" evidence="1">
    <location>
        <begin position="1"/>
        <end position="155"/>
    </location>
</feature>
<dbReference type="Proteomes" id="UP000034845">
    <property type="component" value="Unassembled WGS sequence"/>
</dbReference>
<feature type="compositionally biased region" description="Basic and acidic residues" evidence="1">
    <location>
        <begin position="1"/>
        <end position="23"/>
    </location>
</feature>
<feature type="compositionally biased region" description="Basic and acidic residues" evidence="1">
    <location>
        <begin position="89"/>
        <end position="100"/>
    </location>
</feature>
<evidence type="ECO:0000313" key="2">
    <source>
        <dbReference type="EMBL" id="KKR02392.1"/>
    </source>
</evidence>
<feature type="compositionally biased region" description="Basic and acidic residues" evidence="1">
    <location>
        <begin position="61"/>
        <end position="79"/>
    </location>
</feature>
<feature type="compositionally biased region" description="Basic residues" evidence="1">
    <location>
        <begin position="101"/>
        <end position="111"/>
    </location>
</feature>
<evidence type="ECO:0000313" key="3">
    <source>
        <dbReference type="Proteomes" id="UP000034845"/>
    </source>
</evidence>
<protein>
    <submittedName>
        <fullName evidence="2">Uncharacterized protein</fullName>
    </submittedName>
</protein>
<proteinExistence type="predicted"/>
<dbReference type="EMBL" id="LBWF01000003">
    <property type="protein sequence ID" value="KKR02392.1"/>
    <property type="molecule type" value="Genomic_DNA"/>
</dbReference>
<organism evidence="2 3">
    <name type="scientific">Yanofskybacteria sp. (strain GW2011_GWA1_39_13)</name>
    <dbReference type="NCBI Taxonomy" id="1619019"/>
    <lineage>
        <taxon>Bacteria</taxon>
        <taxon>Candidatus Yanofskyibacteriota</taxon>
    </lineage>
</organism>
<feature type="compositionally biased region" description="Basic residues" evidence="1">
    <location>
        <begin position="24"/>
        <end position="37"/>
    </location>
</feature>
<feature type="compositionally biased region" description="Polar residues" evidence="1">
    <location>
        <begin position="142"/>
        <end position="155"/>
    </location>
</feature>
<feature type="compositionally biased region" description="Basic residues" evidence="1">
    <location>
        <begin position="122"/>
        <end position="132"/>
    </location>
</feature>
<evidence type="ECO:0000256" key="1">
    <source>
        <dbReference type="SAM" id="MobiDB-lite"/>
    </source>
</evidence>
<sequence>MRGESKERESHGKEQEGHFGNRERARRPHEHHHRSRLRSAQARRNGRGHLSAGDSRRRKPPGQDRGADRSGRQADREAGGELLQGPRGLRADASTDDRQRQVRLRQQRHQRQQLPDAGKRSAERRRRARSLRTGHGIGSGTQGIRSSRSPRSNAP</sequence>
<accession>A0A0G0QL18</accession>
<name>A0A0G0QL18_YANXG</name>
<reference evidence="2 3" key="1">
    <citation type="journal article" date="2015" name="Nature">
        <title>rRNA introns, odd ribosomes, and small enigmatic genomes across a large radiation of phyla.</title>
        <authorList>
            <person name="Brown C.T."/>
            <person name="Hug L.A."/>
            <person name="Thomas B.C."/>
            <person name="Sharon I."/>
            <person name="Castelle C.J."/>
            <person name="Singh A."/>
            <person name="Wilkins M.J."/>
            <person name="Williams K.H."/>
            <person name="Banfield J.F."/>
        </authorList>
    </citation>
    <scope>NUCLEOTIDE SEQUENCE [LARGE SCALE GENOMIC DNA]</scope>
    <source>
        <strain evidence="3">GW2011_GWA1_39_13</strain>
    </source>
</reference>
<gene>
    <name evidence="2" type="ORF">UT29_C0003G0048</name>
</gene>